<dbReference type="InterPro" id="IPR025092">
    <property type="entry name" value="Glyco_hydro_66"/>
</dbReference>
<name>A0A2N5N218_9BACL</name>
<organism evidence="5 6">
    <name type="scientific">Paenibacillus pasadenensis</name>
    <dbReference type="NCBI Taxonomy" id="217090"/>
    <lineage>
        <taxon>Bacteria</taxon>
        <taxon>Bacillati</taxon>
        <taxon>Bacillota</taxon>
        <taxon>Bacilli</taxon>
        <taxon>Bacillales</taxon>
        <taxon>Paenibacillaceae</taxon>
        <taxon>Paenibacillus</taxon>
    </lineage>
</organism>
<dbReference type="Pfam" id="PF13199">
    <property type="entry name" value="Glyco_hydro_66"/>
    <property type="match status" value="1"/>
</dbReference>
<keyword evidence="6" id="KW-1185">Reference proteome</keyword>
<sequence length="796" mass="87663">MTSKLLPVFGLVVLLLGLAGMAPEQASAGTAPLLQRVNTDKARYNPGEQAAIYLDLKNGTGSSFAGSVTLYFRHLGAEAGPDQTRTVSLGAGQATTLTYAWTPPSTDYRGYLVEAWVRDQSGAVVDSGSTAIDVSSNWTRFPRYGYVSEFADTVDTANSTWQLKNYHINALQFYDWHWQHHRPNPDPQSPSWQDIANRRVARSTVNGYISSAHHYGMKAMNYNLINGAFDNYWNDGVQVAWGLFKDSGGSYDPSRQDLHGLPGGWAGGGGKIYLFNPANPGWRNYIFTREEEVFQNFAFDGWHMDTLGPRGTLYDWNRNAVQLDSTYAGFINAAKARLQKEVVFNSVLAYGQDQVSADSSAEFVYTELWDDDESNDDYIDLLRLVERSKARSDKAVVFAAYMNYKHSQETPGGTQRLFNEASVRLADAAMFAAGASHIELGDGGSMLSNEYFPNKNLVMSDSLKAAMKNYYGFLTAYQNLLRDGVVSGSSRIELTGLPSSTEGDAGAVWKFSKSKDGYDIIHLINLENNVSTRWRDENAAYAAPDQFAAVPAKIYYEGTLRPNAKVWVASPDYDHGKAYSLSYSTGSDAGGSYVSLTVPKLHYWVMIWIEKGSNESGTALSETFEDASVESMPAGWQNVSGSWQVSQPAGATKELKAAAANSVVNYIRGFNTGDYSVEGHVYLPNTAHNAAVLARMQKSGGFYQLELRDGASWKLYKFDGRSTWTELASGAHVYSPGSYHYLKLTCRGNRLTVEVDLQQKATITDLNQPFLKGTVGLRAESADYRFDNIIVTGLAG</sequence>
<dbReference type="EMBL" id="NFEZ01000004">
    <property type="protein sequence ID" value="PLT44378.1"/>
    <property type="molecule type" value="Genomic_DNA"/>
</dbReference>
<proteinExistence type="inferred from homology"/>
<evidence type="ECO:0000313" key="5">
    <source>
        <dbReference type="EMBL" id="PLT44378.1"/>
    </source>
</evidence>
<dbReference type="Pfam" id="PF06439">
    <property type="entry name" value="3keto-disac_hyd"/>
    <property type="match status" value="1"/>
</dbReference>
<dbReference type="Gene3D" id="2.60.40.10">
    <property type="entry name" value="Immunoglobulins"/>
    <property type="match status" value="1"/>
</dbReference>
<dbReference type="GO" id="GO:0016787">
    <property type="term" value="F:hydrolase activity"/>
    <property type="evidence" value="ECO:0007669"/>
    <property type="project" value="InterPro"/>
</dbReference>
<dbReference type="InterPro" id="IPR013783">
    <property type="entry name" value="Ig-like_fold"/>
</dbReference>
<protein>
    <submittedName>
        <fullName evidence="5">Dextranase</fullName>
    </submittedName>
</protein>
<dbReference type="InterPro" id="IPR010496">
    <property type="entry name" value="AL/BT2_dom"/>
</dbReference>
<dbReference type="OrthoDB" id="9778932at2"/>
<dbReference type="InterPro" id="IPR013780">
    <property type="entry name" value="Glyco_hydro_b"/>
</dbReference>
<reference evidence="5 6" key="1">
    <citation type="submission" date="2017-05" db="EMBL/GenBank/DDBJ databases">
        <title>Functional genome analysis of Paenibacillus pasadenensis strain R16: insights on endophytic life style and antifungal activity.</title>
        <authorList>
            <person name="Passera A."/>
            <person name="Marcolungo L."/>
            <person name="Casati P."/>
            <person name="Brasca M."/>
            <person name="Quaglino F."/>
            <person name="Delledonne M."/>
        </authorList>
    </citation>
    <scope>NUCLEOTIDE SEQUENCE [LARGE SCALE GENOMIC DNA]</scope>
    <source>
        <strain evidence="5 6">R16</strain>
    </source>
</reference>
<dbReference type="CDD" id="cd14745">
    <property type="entry name" value="GH66"/>
    <property type="match status" value="1"/>
</dbReference>
<evidence type="ECO:0000313" key="6">
    <source>
        <dbReference type="Proteomes" id="UP000234789"/>
    </source>
</evidence>
<dbReference type="Gene3D" id="2.60.40.1180">
    <property type="entry name" value="Golgi alpha-mannosidase II"/>
    <property type="match status" value="1"/>
</dbReference>
<dbReference type="RefSeq" id="WP_052333541.1">
    <property type="nucleotide sequence ID" value="NZ_BIMM01000030.1"/>
</dbReference>
<keyword evidence="2 3" id="KW-0732">Signal</keyword>
<evidence type="ECO:0000256" key="2">
    <source>
        <dbReference type="ARBA" id="ARBA00022729"/>
    </source>
</evidence>
<comment type="similarity">
    <text evidence="1">Belongs to the glycosyl hydrolase 66 family.</text>
</comment>
<dbReference type="Gene3D" id="2.60.120.560">
    <property type="entry name" value="Exo-inulinase, domain 1"/>
    <property type="match status" value="1"/>
</dbReference>
<evidence type="ECO:0000256" key="3">
    <source>
        <dbReference type="SAM" id="SignalP"/>
    </source>
</evidence>
<accession>A0A2N5N218</accession>
<evidence type="ECO:0000256" key="1">
    <source>
        <dbReference type="ARBA" id="ARBA00010837"/>
    </source>
</evidence>
<dbReference type="Gene3D" id="3.20.20.80">
    <property type="entry name" value="Glycosidases"/>
    <property type="match status" value="1"/>
</dbReference>
<feature type="signal peptide" evidence="3">
    <location>
        <begin position="1"/>
        <end position="28"/>
    </location>
</feature>
<feature type="chain" id="PRO_5014633114" evidence="3">
    <location>
        <begin position="29"/>
        <end position="796"/>
    </location>
</feature>
<gene>
    <name evidence="5" type="ORF">B8V81_2809</name>
</gene>
<dbReference type="Proteomes" id="UP000234789">
    <property type="component" value="Unassembled WGS sequence"/>
</dbReference>
<feature type="domain" description="3-keto-alpha-glucoside-1,2-lyase/3-keto-2-hydroxy-glucal hydratase" evidence="4">
    <location>
        <begin position="634"/>
        <end position="791"/>
    </location>
</feature>
<evidence type="ECO:0000259" key="4">
    <source>
        <dbReference type="Pfam" id="PF06439"/>
    </source>
</evidence>
<comment type="caution">
    <text evidence="5">The sequence shown here is derived from an EMBL/GenBank/DDBJ whole genome shotgun (WGS) entry which is preliminary data.</text>
</comment>
<dbReference type="AlphaFoldDB" id="A0A2N5N218"/>